<gene>
    <name evidence="1" type="ORF">AAJ76_1000089013</name>
</gene>
<evidence type="ECO:0000313" key="2">
    <source>
        <dbReference type="Proteomes" id="UP000034350"/>
    </source>
</evidence>
<protein>
    <submittedName>
        <fullName evidence="1">Piggybac transposable element-derived protein 4-like protein</fullName>
    </submittedName>
</protein>
<organism evidence="1 2">
    <name type="scientific">Vairimorpha ceranae</name>
    <dbReference type="NCBI Taxonomy" id="40302"/>
    <lineage>
        <taxon>Eukaryota</taxon>
        <taxon>Fungi</taxon>
        <taxon>Fungi incertae sedis</taxon>
        <taxon>Microsporidia</taxon>
        <taxon>Nosematidae</taxon>
        <taxon>Vairimorpha</taxon>
    </lineage>
</organism>
<dbReference type="AlphaFoldDB" id="A0A0F9WH03"/>
<accession>A0A0F9WH03</accession>
<dbReference type="GeneID" id="36318442"/>
<evidence type="ECO:0000313" key="1">
    <source>
        <dbReference type="EMBL" id="KKO75900.1"/>
    </source>
</evidence>
<name>A0A0F9WH03_9MICR</name>
<comment type="caution">
    <text evidence="1">The sequence shown here is derived from an EMBL/GenBank/DDBJ whole genome shotgun (WGS) entry which is preliminary data.</text>
</comment>
<dbReference type="VEuPathDB" id="MicrosporidiaDB:G9O61_00g015090"/>
<dbReference type="OrthoDB" id="7615244at2759"/>
<keyword evidence="2" id="KW-1185">Reference proteome</keyword>
<dbReference type="VEuPathDB" id="MicrosporidiaDB:AAJ76_1000089013"/>
<proteinExistence type="predicted"/>
<reference evidence="1 2" key="1">
    <citation type="journal article" date="2015" name="Environ. Microbiol.">
        <title>Genome analyses suggest the presence of polyploidy and recent human-driven expansions in eight global populations of the honeybee pathogen Nosema ceranae.</title>
        <authorList>
            <person name="Pelin A."/>
            <person name="Selman M."/>
            <person name="Aris-Brosou S."/>
            <person name="Farinelli L."/>
            <person name="Corradi N."/>
        </authorList>
    </citation>
    <scope>NUCLEOTIDE SEQUENCE [LARGE SCALE GENOMIC DNA]</scope>
    <source>
        <strain evidence="1 2">PA08 1199</strain>
    </source>
</reference>
<dbReference type="EMBL" id="JPQZ01000010">
    <property type="protein sequence ID" value="KKO75900.1"/>
    <property type="molecule type" value="Genomic_DNA"/>
</dbReference>
<sequence>MFFRRRPRVRRISSDESVCDVPIADHSSWVDVLKQGNYCPIIDFTTGSKVTGPQIPVFCSTPLQFFQLFFTEKPIRKIVSETNKYAANILAIKNISKYSIWKTWTDVNETK</sequence>
<dbReference type="Proteomes" id="UP000034350">
    <property type="component" value="Unassembled WGS sequence"/>
</dbReference>
<dbReference type="RefSeq" id="XP_024331642.1">
    <property type="nucleotide sequence ID" value="XM_024473548.1"/>
</dbReference>